<sequence>MHQTSPKQSSFILRNLGHCDRCMKKALISALCAWGVFVLALSAGSDPAISLTTALIAAGLSFLWLAHMTGYAFRATRSLKATPIDPAGRRRTLGLMARAAGIGVLASVPVMLLPSAAAAFCGQCTKNADCGVGWSCKNTAPVNSGTVCNECVKD</sequence>
<feature type="transmembrane region" description="Helical" evidence="1">
    <location>
        <begin position="26"/>
        <end position="43"/>
    </location>
</feature>
<keyword evidence="1" id="KW-0472">Membrane</keyword>
<dbReference type="RefSeq" id="WP_190290467.1">
    <property type="nucleotide sequence ID" value="NZ_JABFCZ010000005.1"/>
</dbReference>
<evidence type="ECO:0000313" key="3">
    <source>
        <dbReference type="Proteomes" id="UP000598467"/>
    </source>
</evidence>
<feature type="transmembrane region" description="Helical" evidence="1">
    <location>
        <begin position="95"/>
        <end position="120"/>
    </location>
</feature>
<dbReference type="InterPro" id="IPR022072">
    <property type="entry name" value="DUF3624"/>
</dbReference>
<proteinExistence type="predicted"/>
<dbReference type="Proteomes" id="UP000598467">
    <property type="component" value="Unassembled WGS sequence"/>
</dbReference>
<gene>
    <name evidence="2" type="ORF">HK439_05985</name>
</gene>
<name>A0A926NV55_9HYPH</name>
<dbReference type="Pfam" id="PF12292">
    <property type="entry name" value="DUF3624"/>
    <property type="match status" value="1"/>
</dbReference>
<evidence type="ECO:0000313" key="2">
    <source>
        <dbReference type="EMBL" id="MBD1545804.1"/>
    </source>
</evidence>
<comment type="caution">
    <text evidence="2">The sequence shown here is derived from an EMBL/GenBank/DDBJ whole genome shotgun (WGS) entry which is preliminary data.</text>
</comment>
<reference evidence="2" key="1">
    <citation type="submission" date="2020-05" db="EMBL/GenBank/DDBJ databases">
        <title>Identification of trans-AT polyketide cluster in two marine bacteria, producers of a novel glutaramide-containing polyketide sesbanimide D and analogs.</title>
        <authorList>
            <person name="Kacar D."/>
            <person name="Rodriguez P."/>
            <person name="Canedo L."/>
            <person name="Gonzalez E."/>
            <person name="Galan B."/>
            <person name="De La Calle F."/>
            <person name="Garcia J.L."/>
        </authorList>
    </citation>
    <scope>NUCLEOTIDE SEQUENCE</scope>
    <source>
        <strain evidence="2">PHM038</strain>
    </source>
</reference>
<organism evidence="2 3">
    <name type="scientific">Roseibium aggregatum</name>
    <dbReference type="NCBI Taxonomy" id="187304"/>
    <lineage>
        <taxon>Bacteria</taxon>
        <taxon>Pseudomonadati</taxon>
        <taxon>Pseudomonadota</taxon>
        <taxon>Alphaproteobacteria</taxon>
        <taxon>Hyphomicrobiales</taxon>
        <taxon>Stappiaceae</taxon>
        <taxon>Roseibium</taxon>
    </lineage>
</organism>
<keyword evidence="1" id="KW-1133">Transmembrane helix</keyword>
<dbReference type="EMBL" id="JABFCZ010000005">
    <property type="protein sequence ID" value="MBD1545804.1"/>
    <property type="molecule type" value="Genomic_DNA"/>
</dbReference>
<keyword evidence="1" id="KW-0812">Transmembrane</keyword>
<feature type="transmembrane region" description="Helical" evidence="1">
    <location>
        <begin position="49"/>
        <end position="74"/>
    </location>
</feature>
<accession>A0A926NV55</accession>
<dbReference type="AlphaFoldDB" id="A0A926NV55"/>
<protein>
    <submittedName>
        <fullName evidence="2">DUF3624 family protein</fullName>
    </submittedName>
</protein>
<evidence type="ECO:0000256" key="1">
    <source>
        <dbReference type="SAM" id="Phobius"/>
    </source>
</evidence>